<dbReference type="EMBL" id="PNJG02000005">
    <property type="protein sequence ID" value="RKQ33399.1"/>
    <property type="molecule type" value="Genomic_DNA"/>
</dbReference>
<dbReference type="OrthoDB" id="3296622at2"/>
<dbReference type="Gene3D" id="1.10.10.10">
    <property type="entry name" value="Winged helix-like DNA-binding domain superfamily/Winged helix DNA-binding domain"/>
    <property type="match status" value="1"/>
</dbReference>
<keyword evidence="2" id="KW-0238">DNA-binding</keyword>
<dbReference type="InterPro" id="IPR000835">
    <property type="entry name" value="HTH_MarR-typ"/>
</dbReference>
<evidence type="ECO:0000256" key="3">
    <source>
        <dbReference type="ARBA" id="ARBA00023163"/>
    </source>
</evidence>
<dbReference type="PANTHER" id="PTHR33164">
    <property type="entry name" value="TRANSCRIPTIONAL REGULATOR, MARR FAMILY"/>
    <property type="match status" value="1"/>
</dbReference>
<dbReference type="InterPro" id="IPR036388">
    <property type="entry name" value="WH-like_DNA-bd_sf"/>
</dbReference>
<dbReference type="Pfam" id="PF12802">
    <property type="entry name" value="MarR_2"/>
    <property type="match status" value="1"/>
</dbReference>
<dbReference type="Proteomes" id="UP000249516">
    <property type="component" value="Unassembled WGS sequence"/>
</dbReference>
<evidence type="ECO:0000313" key="5">
    <source>
        <dbReference type="EMBL" id="RKQ33399.1"/>
    </source>
</evidence>
<keyword evidence="1" id="KW-0805">Transcription regulation</keyword>
<protein>
    <submittedName>
        <fullName evidence="5">MarR family transcriptional regulator</fullName>
    </submittedName>
</protein>
<dbReference type="GO" id="GO:0003700">
    <property type="term" value="F:DNA-binding transcription factor activity"/>
    <property type="evidence" value="ECO:0007669"/>
    <property type="project" value="InterPro"/>
</dbReference>
<dbReference type="PROSITE" id="PS01117">
    <property type="entry name" value="HTH_MARR_1"/>
    <property type="match status" value="1"/>
</dbReference>
<keyword evidence="3" id="KW-0804">Transcription</keyword>
<dbReference type="InterPro" id="IPR023187">
    <property type="entry name" value="Tscrpt_reg_MarR-type_CS"/>
</dbReference>
<dbReference type="RefSeq" id="WP_110920406.1">
    <property type="nucleotide sequence ID" value="NZ_PNJG02000005.1"/>
</dbReference>
<organism evidence="5 6">
    <name type="scientific">Kocuria tytonis</name>
    <dbReference type="NCBI Taxonomy" id="2054280"/>
    <lineage>
        <taxon>Bacteria</taxon>
        <taxon>Bacillati</taxon>
        <taxon>Actinomycetota</taxon>
        <taxon>Actinomycetes</taxon>
        <taxon>Micrococcales</taxon>
        <taxon>Micrococcaceae</taxon>
        <taxon>Kocuria</taxon>
    </lineage>
</organism>
<dbReference type="InterPro" id="IPR039422">
    <property type="entry name" value="MarR/SlyA-like"/>
</dbReference>
<dbReference type="SUPFAM" id="SSF46785">
    <property type="entry name" value="Winged helix' DNA-binding domain"/>
    <property type="match status" value="1"/>
</dbReference>
<evidence type="ECO:0000256" key="2">
    <source>
        <dbReference type="ARBA" id="ARBA00023125"/>
    </source>
</evidence>
<dbReference type="AlphaFoldDB" id="A0A495A1N9"/>
<sequence length="191" mass="21202">MRGMAQHEPLPRDPIAEARRNWEREGWTEAAGPMAAVTSIMRAQQLLLARADRILKPFHLTFSRYEVLALLSFAREHRMLMKKASALLQVHPTSITNAVDRLEAAGLVRREPVSTDRRAVNVVLTDRGLETVEGATRALNEELFLTTGFEEHEVKALVGALSGFRARCGDFAPPAGRPDTAHEDPPRKSAC</sequence>
<keyword evidence="6" id="KW-1185">Reference proteome</keyword>
<evidence type="ECO:0000313" key="6">
    <source>
        <dbReference type="Proteomes" id="UP000249516"/>
    </source>
</evidence>
<dbReference type="PRINTS" id="PR00598">
    <property type="entry name" value="HTHMARR"/>
</dbReference>
<reference evidence="5 6" key="1">
    <citation type="submission" date="2018-10" db="EMBL/GenBank/DDBJ databases">
        <title>Kocuria tytouropygialis sp. nov., isolated from the uropygial gland of an American barn owl (Tyto furcata).</title>
        <authorList>
            <person name="Braun M.S."/>
            <person name="Wang E."/>
            <person name="Zimmermann S."/>
            <person name="Wagner H."/>
            <person name="Wink M."/>
        </authorList>
    </citation>
    <scope>NUCLEOTIDE SEQUENCE [LARGE SCALE GENOMIC DNA]</scope>
    <source>
        <strain evidence="5 6">442</strain>
    </source>
</reference>
<dbReference type="SMART" id="SM00347">
    <property type="entry name" value="HTH_MARR"/>
    <property type="match status" value="1"/>
</dbReference>
<proteinExistence type="predicted"/>
<evidence type="ECO:0000256" key="1">
    <source>
        <dbReference type="ARBA" id="ARBA00023015"/>
    </source>
</evidence>
<dbReference type="InterPro" id="IPR036390">
    <property type="entry name" value="WH_DNA-bd_sf"/>
</dbReference>
<evidence type="ECO:0000259" key="4">
    <source>
        <dbReference type="PROSITE" id="PS50995"/>
    </source>
</evidence>
<dbReference type="GO" id="GO:0003677">
    <property type="term" value="F:DNA binding"/>
    <property type="evidence" value="ECO:0007669"/>
    <property type="project" value="UniProtKB-KW"/>
</dbReference>
<feature type="domain" description="HTH marR-type" evidence="4">
    <location>
        <begin position="33"/>
        <end position="166"/>
    </location>
</feature>
<comment type="caution">
    <text evidence="5">The sequence shown here is derived from an EMBL/GenBank/DDBJ whole genome shotgun (WGS) entry which is preliminary data.</text>
</comment>
<dbReference type="GO" id="GO:0006950">
    <property type="term" value="P:response to stress"/>
    <property type="evidence" value="ECO:0007669"/>
    <property type="project" value="TreeGrafter"/>
</dbReference>
<dbReference type="PROSITE" id="PS50995">
    <property type="entry name" value="HTH_MARR_2"/>
    <property type="match status" value="1"/>
</dbReference>
<accession>A0A495A1N9</accession>
<dbReference type="PANTHER" id="PTHR33164:SF101">
    <property type="entry name" value="TRANSCRIPTIONAL REPRESSOR MPRA"/>
    <property type="match status" value="1"/>
</dbReference>
<name>A0A495A1N9_9MICC</name>
<gene>
    <name evidence="5" type="ORF">C1C97_011795</name>
</gene>